<feature type="compositionally biased region" description="Polar residues" evidence="1">
    <location>
        <begin position="220"/>
        <end position="249"/>
    </location>
</feature>
<name>A0A5J4T3F4_9EUKA</name>
<feature type="region of interest" description="Disordered" evidence="1">
    <location>
        <begin position="88"/>
        <end position="109"/>
    </location>
</feature>
<evidence type="ECO:0000313" key="2">
    <source>
        <dbReference type="EMBL" id="KAA6352864.1"/>
    </source>
</evidence>
<sequence length="267" mass="29971">MIAPPDEPLPILNPFYIGTGRAPNIPAQNAFQSLLPPFYEIRGLSRYKQYQIELEIQNREKKNKKRWVSSIYRTDAYSFIGVDKGEQDFDTRSRSNQDEGQLVADQVKDHNQKENIKDRSYFGYTQNAQTGQMNIERSSFKRKDNHPTLSQIQLTQSQGIGSIPNSPSAVSASSALQYSYSQQIKSPQAQNVMISPAARPPIIQHQNSGPIYTNASAVPTNAQQQSMIQHGKTSPKQTILTSPKQSNLQPEEIMSARSSMNIGQQDQ</sequence>
<accession>A0A5J4T3F4</accession>
<feature type="non-terminal residue" evidence="2">
    <location>
        <position position="267"/>
    </location>
</feature>
<feature type="region of interest" description="Disordered" evidence="1">
    <location>
        <begin position="220"/>
        <end position="267"/>
    </location>
</feature>
<comment type="caution">
    <text evidence="2">The sequence shown here is derived from an EMBL/GenBank/DDBJ whole genome shotgun (WGS) entry which is preliminary data.</text>
</comment>
<dbReference type="AlphaFoldDB" id="A0A5J4T3F4"/>
<feature type="compositionally biased region" description="Polar residues" evidence="1">
    <location>
        <begin position="256"/>
        <end position="267"/>
    </location>
</feature>
<evidence type="ECO:0000256" key="1">
    <source>
        <dbReference type="SAM" id="MobiDB-lite"/>
    </source>
</evidence>
<gene>
    <name evidence="2" type="ORF">EZS28_051609</name>
</gene>
<reference evidence="2 3" key="1">
    <citation type="submission" date="2019-03" db="EMBL/GenBank/DDBJ databases">
        <title>Single cell metagenomics reveals metabolic interactions within the superorganism composed of flagellate Streblomastix strix and complex community of Bacteroidetes bacteria on its surface.</title>
        <authorList>
            <person name="Treitli S.C."/>
            <person name="Kolisko M."/>
            <person name="Husnik F."/>
            <person name="Keeling P."/>
            <person name="Hampl V."/>
        </authorList>
    </citation>
    <scope>NUCLEOTIDE SEQUENCE [LARGE SCALE GENOMIC DNA]</scope>
    <source>
        <strain evidence="2">ST1C</strain>
    </source>
</reference>
<dbReference type="EMBL" id="SNRW01039178">
    <property type="protein sequence ID" value="KAA6352864.1"/>
    <property type="molecule type" value="Genomic_DNA"/>
</dbReference>
<organism evidence="2 3">
    <name type="scientific">Streblomastix strix</name>
    <dbReference type="NCBI Taxonomy" id="222440"/>
    <lineage>
        <taxon>Eukaryota</taxon>
        <taxon>Metamonada</taxon>
        <taxon>Preaxostyla</taxon>
        <taxon>Oxymonadida</taxon>
        <taxon>Streblomastigidae</taxon>
        <taxon>Streblomastix</taxon>
    </lineage>
</organism>
<dbReference type="Proteomes" id="UP000324800">
    <property type="component" value="Unassembled WGS sequence"/>
</dbReference>
<feature type="compositionally biased region" description="Basic and acidic residues" evidence="1">
    <location>
        <begin position="88"/>
        <end position="97"/>
    </location>
</feature>
<proteinExistence type="predicted"/>
<protein>
    <submittedName>
        <fullName evidence="2">Uncharacterized protein</fullName>
    </submittedName>
</protein>
<evidence type="ECO:0000313" key="3">
    <source>
        <dbReference type="Proteomes" id="UP000324800"/>
    </source>
</evidence>